<proteinExistence type="predicted"/>
<gene>
    <name evidence="1" type="ORF">MPL1032_220055</name>
</gene>
<dbReference type="AlphaFoldDB" id="A0A0K2VZI5"/>
<evidence type="ECO:0000313" key="1">
    <source>
        <dbReference type="EMBL" id="CDX57562.1"/>
    </source>
</evidence>
<accession>A0A0K2VZI5</accession>
<dbReference type="Proteomes" id="UP000182888">
    <property type="component" value="Unassembled WGS sequence"/>
</dbReference>
<organism evidence="1 2">
    <name type="scientific">Mesorhizobium plurifarium</name>
    <dbReference type="NCBI Taxonomy" id="69974"/>
    <lineage>
        <taxon>Bacteria</taxon>
        <taxon>Pseudomonadati</taxon>
        <taxon>Pseudomonadota</taxon>
        <taxon>Alphaproteobacteria</taxon>
        <taxon>Hyphomicrobiales</taxon>
        <taxon>Phyllobacteriaceae</taxon>
        <taxon>Mesorhizobium</taxon>
    </lineage>
</organism>
<reference evidence="2" key="1">
    <citation type="submission" date="2014-08" db="EMBL/GenBank/DDBJ databases">
        <authorList>
            <person name="Edwards T."/>
        </authorList>
    </citation>
    <scope>NUCLEOTIDE SEQUENCE [LARGE SCALE GENOMIC DNA]</scope>
</reference>
<evidence type="ECO:0000313" key="2">
    <source>
        <dbReference type="Proteomes" id="UP000182888"/>
    </source>
</evidence>
<name>A0A0K2VZI5_MESPL</name>
<dbReference type="EMBL" id="CCND01000015">
    <property type="protein sequence ID" value="CDX57562.1"/>
    <property type="molecule type" value="Genomic_DNA"/>
</dbReference>
<sequence>MLKTIGQILGQLCANRVAYAASFMRLTRRQISAIYIYEQPTPVGLVSQAMTRALGDAAKHGQKVTGPIASLLA</sequence>
<protein>
    <submittedName>
        <fullName evidence="1">Uncharacterized protein</fullName>
    </submittedName>
</protein>